<dbReference type="RefSeq" id="WP_217294573.1">
    <property type="nucleotide sequence ID" value="NZ_JAHOLN010000010.1"/>
</dbReference>
<accession>A0AB35IKJ9</accession>
<feature type="region of interest" description="Disordered" evidence="1">
    <location>
        <begin position="128"/>
        <end position="150"/>
    </location>
</feature>
<dbReference type="PIRSF" id="PIRSF021328">
    <property type="entry name" value="UCP021328"/>
    <property type="match status" value="1"/>
</dbReference>
<sequence>MLDVGLELNVLFDDPFWIGVFYLTNGDKCYVERVVFGQEPSDGEIYVYFLNNYHKLNFVAEFKAKHKDKPKNPKRLQRMIRKQSMNLQTGTKSMQALKRQYEQNKAKNKIIRREQRTAEKEHLFVLKQQKRKAKHRGHRPFCYNFPGNVK</sequence>
<organism evidence="2 3">
    <name type="scientific">Thomasclavelia ramosa</name>
    <dbReference type="NCBI Taxonomy" id="1547"/>
    <lineage>
        <taxon>Bacteria</taxon>
        <taxon>Bacillati</taxon>
        <taxon>Bacillota</taxon>
        <taxon>Erysipelotrichia</taxon>
        <taxon>Erysipelotrichales</taxon>
        <taxon>Coprobacillaceae</taxon>
        <taxon>Thomasclavelia</taxon>
    </lineage>
</organism>
<evidence type="ECO:0000313" key="3">
    <source>
        <dbReference type="Proteomes" id="UP001211987"/>
    </source>
</evidence>
<dbReference type="EMBL" id="JAQLKE010000015">
    <property type="protein sequence ID" value="MDB7084210.1"/>
    <property type="molecule type" value="Genomic_DNA"/>
</dbReference>
<evidence type="ECO:0000256" key="1">
    <source>
        <dbReference type="SAM" id="MobiDB-lite"/>
    </source>
</evidence>
<comment type="caution">
    <text evidence="2">The sequence shown here is derived from an EMBL/GenBank/DDBJ whole genome shotgun (WGS) entry which is preliminary data.</text>
</comment>
<gene>
    <name evidence="2" type="ORF">PM738_10385</name>
</gene>
<dbReference type="InterPro" id="IPR016787">
    <property type="entry name" value="UCP021328"/>
</dbReference>
<reference evidence="2" key="1">
    <citation type="submission" date="2023-01" db="EMBL/GenBank/DDBJ databases">
        <title>Human gut microbiome strain richness.</title>
        <authorList>
            <person name="Chen-Liaw A."/>
        </authorList>
    </citation>
    <scope>NUCLEOTIDE SEQUENCE</scope>
    <source>
        <strain evidence="2">1001217st2_G6_1001217B_191108</strain>
    </source>
</reference>
<protein>
    <submittedName>
        <fullName evidence="2">YjdF family protein</fullName>
    </submittedName>
</protein>
<dbReference type="Proteomes" id="UP001211987">
    <property type="component" value="Unassembled WGS sequence"/>
</dbReference>
<evidence type="ECO:0000313" key="2">
    <source>
        <dbReference type="EMBL" id="MDB7084210.1"/>
    </source>
</evidence>
<name>A0AB35IKJ9_9FIRM</name>
<proteinExistence type="predicted"/>
<dbReference type="AlphaFoldDB" id="A0AB35IKJ9"/>
<dbReference type="Pfam" id="PF11208">
    <property type="entry name" value="DUF2992"/>
    <property type="match status" value="1"/>
</dbReference>
<feature type="compositionally biased region" description="Basic residues" evidence="1">
    <location>
        <begin position="128"/>
        <end position="139"/>
    </location>
</feature>